<sequence>MLALIAGMGDLPMALVARLPERPLVCALDGFEPILQTDITFRLEHLGTFLQTLQARGVTQICMAGAVRRPQIDPAAIDAATMPLIPKVQAAMAKGDDGALRVIISLLEEAGFAVVAAHEIAPDLLPEAGVLTQAVPGSDHKTSAMLGDDCIAAMGAADVGQACIMSAGQVLAKEGPDGTDAMLSSLSGAHDAILFKAPKPQQDLRADLPLIGPDTAKRAVEAGLAGIVIEAGGVMVLDLAEVLAALDAHGLFLWVRPKGDA</sequence>
<evidence type="ECO:0000313" key="3">
    <source>
        <dbReference type="EMBL" id="WZC47618.1"/>
    </source>
</evidence>
<feature type="domain" description="LpxI C-terminal" evidence="1">
    <location>
        <begin position="128"/>
        <end position="254"/>
    </location>
</feature>
<proteinExistence type="predicted"/>
<evidence type="ECO:0000259" key="2">
    <source>
        <dbReference type="Pfam" id="PF17930"/>
    </source>
</evidence>
<dbReference type="Gene3D" id="3.40.50.20">
    <property type="match status" value="1"/>
</dbReference>
<dbReference type="PANTHER" id="PTHR39962">
    <property type="entry name" value="BLL4848 PROTEIN"/>
    <property type="match status" value="1"/>
</dbReference>
<accession>A0ABZ2V528</accession>
<dbReference type="InterPro" id="IPR043167">
    <property type="entry name" value="LpxI_C_sf"/>
</dbReference>
<dbReference type="Gene3D" id="3.40.140.80">
    <property type="match status" value="1"/>
</dbReference>
<reference evidence="4" key="1">
    <citation type="submission" date="2024-04" db="EMBL/GenBank/DDBJ databases">
        <title>Phylogenomic analyses of a clade within the roseobacter group suggest taxonomic reassignments of species of the genera Aestuariivita, Citreicella, Loktanella, Nautella, Pelagibaca, Ruegeria, Thalassobius, Thiobacimonas and Tropicibacter, and the proposal o.</title>
        <authorList>
            <person name="Jeon C.O."/>
        </authorList>
    </citation>
    <scope>NUCLEOTIDE SEQUENCE [LARGE SCALE GENOMIC DNA]</scope>
    <source>
        <strain evidence="4">BS5-3</strain>
    </source>
</reference>
<dbReference type="RefSeq" id="WP_341365738.1">
    <property type="nucleotide sequence ID" value="NZ_CP150951.2"/>
</dbReference>
<dbReference type="InterPro" id="IPR010415">
    <property type="entry name" value="LpxI_C"/>
</dbReference>
<dbReference type="Pfam" id="PF17930">
    <property type="entry name" value="LpxI_N"/>
    <property type="match status" value="1"/>
</dbReference>
<dbReference type="InterPro" id="IPR041255">
    <property type="entry name" value="LpxI_N"/>
</dbReference>
<evidence type="ECO:0000259" key="1">
    <source>
        <dbReference type="Pfam" id="PF06230"/>
    </source>
</evidence>
<keyword evidence="4" id="KW-1185">Reference proteome</keyword>
<dbReference type="Proteomes" id="UP001440612">
    <property type="component" value="Chromosome"/>
</dbReference>
<dbReference type="Pfam" id="PF06230">
    <property type="entry name" value="LpxI_C"/>
    <property type="match status" value="1"/>
</dbReference>
<protein>
    <submittedName>
        <fullName evidence="3">LpxI family protein</fullName>
    </submittedName>
</protein>
<gene>
    <name evidence="3" type="ORF">AABB29_11895</name>
</gene>
<evidence type="ECO:0000313" key="4">
    <source>
        <dbReference type="Proteomes" id="UP001440612"/>
    </source>
</evidence>
<dbReference type="EMBL" id="CP150951">
    <property type="protein sequence ID" value="WZC47618.1"/>
    <property type="molecule type" value="Genomic_DNA"/>
</dbReference>
<feature type="domain" description="LpxI N-terminal" evidence="2">
    <location>
        <begin position="2"/>
        <end position="124"/>
    </location>
</feature>
<name>A0ABZ2V528_9RHOB</name>
<dbReference type="PANTHER" id="PTHR39962:SF1">
    <property type="entry name" value="LPXI FAMILY PROTEIN"/>
    <property type="match status" value="1"/>
</dbReference>
<dbReference type="InterPro" id="IPR053174">
    <property type="entry name" value="LpxI"/>
</dbReference>
<organism evidence="3 4">
    <name type="scientific">Yoonia phaeophyticola</name>
    <dbReference type="NCBI Taxonomy" id="3137369"/>
    <lineage>
        <taxon>Bacteria</taxon>
        <taxon>Pseudomonadati</taxon>
        <taxon>Pseudomonadota</taxon>
        <taxon>Alphaproteobacteria</taxon>
        <taxon>Rhodobacterales</taxon>
        <taxon>Paracoccaceae</taxon>
        <taxon>Yoonia</taxon>
    </lineage>
</organism>